<feature type="domain" description="RSE1/DDB1/CPSF1 second beta-propeller" evidence="6">
    <location>
        <begin position="516"/>
        <end position="863"/>
    </location>
</feature>
<evidence type="ECO:0000256" key="1">
    <source>
        <dbReference type="ARBA" id="ARBA00004123"/>
    </source>
</evidence>
<evidence type="ECO:0000259" key="6">
    <source>
        <dbReference type="Pfam" id="PF23726"/>
    </source>
</evidence>
<dbReference type="Pfam" id="PF10433">
    <property type="entry name" value="Beta-prop_RSE1_1st"/>
    <property type="match status" value="2"/>
</dbReference>
<dbReference type="OrthoDB" id="20774at2759"/>
<feature type="domain" description="RSE1/DDB1/CPSF1 first beta-propeller" evidence="5">
    <location>
        <begin position="34"/>
        <end position="152"/>
    </location>
</feature>
<evidence type="ECO:0000256" key="2">
    <source>
        <dbReference type="ARBA" id="ARBA00023242"/>
    </source>
</evidence>
<dbReference type="GO" id="GO:0003676">
    <property type="term" value="F:nucleic acid binding"/>
    <property type="evidence" value="ECO:0007669"/>
    <property type="project" value="InterPro"/>
</dbReference>
<dbReference type="EMBL" id="BLAL01000041">
    <property type="protein sequence ID" value="GES78983.1"/>
    <property type="molecule type" value="Genomic_DNA"/>
</dbReference>
<dbReference type="InterPro" id="IPR018846">
    <property type="entry name" value="Beta-prop_RSE1/DDB1/CPSF1_1st"/>
</dbReference>
<dbReference type="InterPro" id="IPR015943">
    <property type="entry name" value="WD40/YVTN_repeat-like_dom_sf"/>
</dbReference>
<reference evidence="8" key="2">
    <citation type="submission" date="2019-10" db="EMBL/GenBank/DDBJ databases">
        <title>Conservation and host-specific expression of non-tandemly repeated heterogenous ribosome RNA gene in arbuscular mycorrhizal fungi.</title>
        <authorList>
            <person name="Maeda T."/>
            <person name="Kobayashi Y."/>
            <person name="Nakagawa T."/>
            <person name="Ezawa T."/>
            <person name="Yamaguchi K."/>
            <person name="Bino T."/>
            <person name="Nishimoto Y."/>
            <person name="Shigenobu S."/>
            <person name="Kawaguchi M."/>
        </authorList>
    </citation>
    <scope>NUCLEOTIDE SEQUENCE</scope>
    <source>
        <strain evidence="8">HR1</strain>
    </source>
</reference>
<dbReference type="Proteomes" id="UP000247702">
    <property type="component" value="Unassembled WGS sequence"/>
</dbReference>
<dbReference type="InterPro" id="IPR004871">
    <property type="entry name" value="RSE1/DDB1/CPSF1_C"/>
</dbReference>
<evidence type="ECO:0000313" key="8">
    <source>
        <dbReference type="EMBL" id="GES78983.1"/>
    </source>
</evidence>
<evidence type="ECO:0000259" key="5">
    <source>
        <dbReference type="Pfam" id="PF10433"/>
    </source>
</evidence>
<comment type="subcellular location">
    <subcellularLocation>
        <location evidence="1">Nucleus</location>
    </subcellularLocation>
</comment>
<evidence type="ECO:0000313" key="9">
    <source>
        <dbReference type="Proteomes" id="UP000247702"/>
    </source>
</evidence>
<keyword evidence="2" id="KW-0539">Nucleus</keyword>
<feature type="domain" description="RSE1/DDB1/CPSF1 C-terminal" evidence="4">
    <location>
        <begin position="908"/>
        <end position="1289"/>
    </location>
</feature>
<protein>
    <submittedName>
        <fullName evidence="8">Pre-mRNA-splicing factor prp12-like</fullName>
    </submittedName>
</protein>
<feature type="domain" description="RSE1/DDB1/CPSF1 first beta-propeller" evidence="5">
    <location>
        <begin position="179"/>
        <end position="459"/>
    </location>
</feature>
<gene>
    <name evidence="8" type="ORF">RCL2_000629800</name>
    <name evidence="7" type="ORF">RclHR1_06360007</name>
</gene>
<dbReference type="GO" id="GO:0005634">
    <property type="term" value="C:nucleus"/>
    <property type="evidence" value="ECO:0007669"/>
    <property type="project" value="UniProtKB-SubCell"/>
</dbReference>
<name>A0A2Z6S8H1_9GLOM</name>
<dbReference type="STRING" id="94130.A0A2Z6S8H1"/>
<evidence type="ECO:0000259" key="4">
    <source>
        <dbReference type="Pfam" id="PF03178"/>
    </source>
</evidence>
<dbReference type="PANTHER" id="PTHR10644">
    <property type="entry name" value="DNA REPAIR/RNA PROCESSING CPSF FAMILY"/>
    <property type="match status" value="1"/>
</dbReference>
<reference evidence="7 9" key="1">
    <citation type="submission" date="2017-11" db="EMBL/GenBank/DDBJ databases">
        <title>The genome of Rhizophagus clarus HR1 reveals common genetic basis of auxotrophy among arbuscular mycorrhizal fungi.</title>
        <authorList>
            <person name="Kobayashi Y."/>
        </authorList>
    </citation>
    <scope>NUCLEOTIDE SEQUENCE [LARGE SCALE GENOMIC DNA]</scope>
    <source>
        <strain evidence="7 9">HR1</strain>
    </source>
</reference>
<feature type="region of interest" description="Disordered" evidence="3">
    <location>
        <begin position="1359"/>
        <end position="1383"/>
    </location>
</feature>
<evidence type="ECO:0000313" key="7">
    <source>
        <dbReference type="EMBL" id="GBC05670.1"/>
    </source>
</evidence>
<dbReference type="Gene3D" id="2.130.10.10">
    <property type="entry name" value="YVTN repeat-like/Quinoprotein amine dehydrogenase"/>
    <property type="match status" value="2"/>
</dbReference>
<dbReference type="InterPro" id="IPR058543">
    <property type="entry name" value="Beta-prop_RSE1/DDB1/CPSF1_2nd"/>
</dbReference>
<dbReference type="EMBL" id="BEXD01004022">
    <property type="protein sequence ID" value="GBC05670.1"/>
    <property type="molecule type" value="Genomic_DNA"/>
</dbReference>
<evidence type="ECO:0000256" key="3">
    <source>
        <dbReference type="SAM" id="MobiDB-lite"/>
    </source>
</evidence>
<dbReference type="Pfam" id="PF03178">
    <property type="entry name" value="CPSF_A"/>
    <property type="match status" value="1"/>
</dbReference>
<proteinExistence type="predicted"/>
<dbReference type="Pfam" id="PF23726">
    <property type="entry name" value="Beta-prop_RSE1_2nd"/>
    <property type="match status" value="1"/>
</dbReference>
<dbReference type="Proteomes" id="UP000615446">
    <property type="component" value="Unassembled WGS sequence"/>
</dbReference>
<sequence>MAAYFDFTENKEKELENSSKVRVYARTAVNSCVITGMVICALRSNERKDIVFAKETVLELLEITPEGALISIFEQPVFGTIKDIKVLHSRFPQPMIYDPIDNCIQLKNESFEDYYCDNKNIKRIIPGQDVLVCLSDSGMLSFLAYTEYYNDIDNSGGENAGRNKGKGKVIPEIIGSNVESSRKSGRFQVVKEIVLSMPGFDYQKSRSKLCIDPTGRLIAVAAWQNTFQLFSVYRGAKLTFDPINTKEYQQDGVIWHMTFLYPMDDMRILLAMVVYNEKEKQPMIVIYQFWAADSPERDIINYYSLQLDRDSSLPLHLIPLPNYPESLLYVTETELCFIQTQNVIAGHNEFYKVPLPMKGEALMTSYAYPMDASVLKRSNLIESHPKQYVYAGIEDGTLHRIEIIDEKNIIFSLIQKESGLNCIGECMGVLCVEEESGEEFIIIGGDMSDGAVVKVSQMKEAVITNAIPNWAPILDFQMLDFHQERHDVIFACSGRGKYGSIRELRRAIGVNVMTRTDAEFGGVTSLWGLKYSSEELIDSFLALSFANSTRLMFIRGGELDDISENSGFDLEVCSLCISNICGITGVKGVLTQIHRKAVIVSEPRIDKISSSEDFFKAVRWIPPENSIIEVASAYENIIVISLLNINGSIMTVLRVDIDQEKKQVEIIKIAESLLDSQPCFVKCLSPNSLVPIPMCMIGTFKPCIKFISLSMNNLLQTLHEEILVNYSITKVNIPESACIIGNNEKAYFLAGLREGTIVYFQWTWSLDDKPILSRPVVRRIGTFPVKFITPQPYSNTESNVTVVLALSDRPWQIEHNQHTGLNFACVALEHYEHVQEAAVFNYDETIKQSYMFISKNCLNFVQLNNFIKNNIKTISVYDTPRRLYYDNYNKLFVVACTSNQLPFPTSILKLIDPSSGEIKYEYNLSVHNEFSDNREAVYSITGWKYSTVRQEFRFICIGTGIHCPPDNDINQGRFMIFNIKKSNHEYGVTYELNKVKEKSLSGIVYAICPLIDKYILIGEGRTLNVLKFNIEENKLTKMISRELSWPILSINSSGNKICVGTQKGLSFFEFEVERERINVLKMEKSARLIGDSIMLNENLAIGADKCGNVFGLLYDKEDLSIVPCLRPLFSFYEGEIVSKLRIGNLGYRTESPNNNNNCDDDDTNTSIIVETYLNKENKEQREENNENSVKNDQELGWDINKELKNSAAVIVGCSLLGSVFLFMRIELKAFRLLSVLQNVLEKWPTTKPCLGNDNSKFRLSNHIAINSPSNSLYRPTNLIIDGEMVSQFLRLTNFEQLKIVESNFEIMKIGKEYLLGEDVDDDKKFLDGSIDILEDDDVIMIHHHDDEDYEMSIEDEDEYSTKRERFSGNDVKGKTAGKEGGKQVSPKEIVDVLNFILSELNMQVS</sequence>
<comment type="caution">
    <text evidence="7">The sequence shown here is derived from an EMBL/GenBank/DDBJ whole genome shotgun (WGS) entry which is preliminary data.</text>
</comment>
<dbReference type="InterPro" id="IPR050358">
    <property type="entry name" value="RSE1/DDB1/CFT1"/>
</dbReference>
<accession>A0A2Z6S8H1</accession>
<feature type="compositionally biased region" description="Basic and acidic residues" evidence="3">
    <location>
        <begin position="1359"/>
        <end position="1381"/>
    </location>
</feature>
<organism evidence="7 9">
    <name type="scientific">Rhizophagus clarus</name>
    <dbReference type="NCBI Taxonomy" id="94130"/>
    <lineage>
        <taxon>Eukaryota</taxon>
        <taxon>Fungi</taxon>
        <taxon>Fungi incertae sedis</taxon>
        <taxon>Mucoromycota</taxon>
        <taxon>Glomeromycotina</taxon>
        <taxon>Glomeromycetes</taxon>
        <taxon>Glomerales</taxon>
        <taxon>Glomeraceae</taxon>
        <taxon>Rhizophagus</taxon>
    </lineage>
</organism>
<keyword evidence="9" id="KW-1185">Reference proteome</keyword>